<feature type="domain" description="FAD-binding PCMH-type" evidence="4">
    <location>
        <begin position="161"/>
        <end position="331"/>
    </location>
</feature>
<dbReference type="InterPro" id="IPR006094">
    <property type="entry name" value="Oxid_FAD_bind_N"/>
</dbReference>
<name>A0A9Q0AQ89_9PEZI</name>
<comment type="similarity">
    <text evidence="1">Belongs to the oxygen-dependent FAD-linked oxidoreductase family.</text>
</comment>
<evidence type="ECO:0000313" key="5">
    <source>
        <dbReference type="EMBL" id="KAI1879294.1"/>
    </source>
</evidence>
<dbReference type="InterPro" id="IPR012951">
    <property type="entry name" value="BBE"/>
</dbReference>
<dbReference type="Pfam" id="PF08031">
    <property type="entry name" value="BBE"/>
    <property type="match status" value="1"/>
</dbReference>
<dbReference type="SUPFAM" id="SSF56176">
    <property type="entry name" value="FAD-binding/transporter-associated domain-like"/>
    <property type="match status" value="1"/>
</dbReference>
<feature type="signal peptide" evidence="3">
    <location>
        <begin position="1"/>
        <end position="27"/>
    </location>
</feature>
<feature type="chain" id="PRO_5040253189" description="FAD-binding PCMH-type domain-containing protein" evidence="3">
    <location>
        <begin position="28"/>
        <end position="624"/>
    </location>
</feature>
<dbReference type="Pfam" id="PF01565">
    <property type="entry name" value="FAD_binding_4"/>
    <property type="match status" value="1"/>
</dbReference>
<evidence type="ECO:0000259" key="4">
    <source>
        <dbReference type="PROSITE" id="PS51387"/>
    </source>
</evidence>
<reference evidence="5" key="1">
    <citation type="submission" date="2021-03" db="EMBL/GenBank/DDBJ databases">
        <title>Revisited historic fungal species revealed as producer of novel bioactive compounds through whole genome sequencing and comparative genomics.</title>
        <authorList>
            <person name="Vignolle G.A."/>
            <person name="Hochenegger N."/>
            <person name="Mach R.L."/>
            <person name="Mach-Aigner A.R."/>
            <person name="Javad Rahimi M."/>
            <person name="Salim K.A."/>
            <person name="Chan C.M."/>
            <person name="Lim L.B.L."/>
            <person name="Cai F."/>
            <person name="Druzhinina I.S."/>
            <person name="U'Ren J.M."/>
            <person name="Derntl C."/>
        </authorList>
    </citation>
    <scope>NUCLEOTIDE SEQUENCE</scope>
    <source>
        <strain evidence="5">TUCIM 5799</strain>
    </source>
</reference>
<dbReference type="GO" id="GO:0071949">
    <property type="term" value="F:FAD binding"/>
    <property type="evidence" value="ECO:0007669"/>
    <property type="project" value="InterPro"/>
</dbReference>
<dbReference type="AlphaFoldDB" id="A0A9Q0AQ89"/>
<dbReference type="Proteomes" id="UP000829685">
    <property type="component" value="Unassembled WGS sequence"/>
</dbReference>
<comment type="caution">
    <text evidence="5">The sequence shown here is derived from an EMBL/GenBank/DDBJ whole genome shotgun (WGS) entry which is preliminary data.</text>
</comment>
<organism evidence="5 6">
    <name type="scientific">Neoarthrinium moseri</name>
    <dbReference type="NCBI Taxonomy" id="1658444"/>
    <lineage>
        <taxon>Eukaryota</taxon>
        <taxon>Fungi</taxon>
        <taxon>Dikarya</taxon>
        <taxon>Ascomycota</taxon>
        <taxon>Pezizomycotina</taxon>
        <taxon>Sordariomycetes</taxon>
        <taxon>Xylariomycetidae</taxon>
        <taxon>Amphisphaeriales</taxon>
        <taxon>Apiosporaceae</taxon>
        <taxon>Neoarthrinium</taxon>
    </lineage>
</organism>
<evidence type="ECO:0000256" key="1">
    <source>
        <dbReference type="ARBA" id="ARBA00005466"/>
    </source>
</evidence>
<gene>
    <name evidence="5" type="ORF">JX265_002248</name>
</gene>
<protein>
    <recommendedName>
        <fullName evidence="4">FAD-binding PCMH-type domain-containing protein</fullName>
    </recommendedName>
</protein>
<dbReference type="Gene3D" id="3.30.465.10">
    <property type="match status" value="2"/>
</dbReference>
<proteinExistence type="inferred from homology"/>
<accession>A0A9Q0AQ89</accession>
<evidence type="ECO:0000256" key="3">
    <source>
        <dbReference type="SAM" id="SignalP"/>
    </source>
</evidence>
<dbReference type="InterPro" id="IPR050432">
    <property type="entry name" value="FAD-linked_Oxidoreductases_BP"/>
</dbReference>
<dbReference type="InterPro" id="IPR016166">
    <property type="entry name" value="FAD-bd_PCMH"/>
</dbReference>
<keyword evidence="2" id="KW-0560">Oxidoreductase</keyword>
<dbReference type="PANTHER" id="PTHR13878">
    <property type="entry name" value="GULONOLACTONE OXIDASE"/>
    <property type="match status" value="1"/>
</dbReference>
<sequence length="624" mass="68506">MTTFRQHWLHAAIALSILCWTPVEVNAAPPSSPVQAATSGFPLFEYESSHLDEQSLGNFGVRRPVLDSGECRTFPGEADWPSDQEWDSFDDLLGGALIPTVPIGAPCYQNWGVFDKEKCAAVTKNFPNPYFHEADPTSTMWPLWQGKTCLPMNNANGTCTLGGYPTYAVNVSNVAQIQHAVNFALTKNIRLVIKNTGHCYLGKSNGAGSLSVWTHHFKDIAFLPDYHSATYRGAALKVGAGVTVREVYNAAHQYGSVGFAGGYLAGGGHTPLSGLYGMAADQVLGFEVVTADGRFVTANETSNPDLFWALRGGGGSTFGIVTSATVRVHPRVKVVTSTFTFGVGPSVSNETFWEGIRAYFELFIPFTDAGTYSWYSINSTGGAPVLDMHPFFAPNHTIESFNQLVKPWFDKLQALGIPFTPNTTYYDDYLPAYNDQFGIKDAFGKDSVGRYTSMPGNRLFPRANWEDPAKFNDTFDLVQKHGEAGHVILGYHQAPRNRLNADNAVSSAWRNTIAFLITNAPVAADATPAQMTAAHEEINAILEPWRQVAPASEGGGSYLNEAHVMEPNWQQEFYGDQYAELLRLKHKWDPSNVFYATTGVGSEAWEVRTREQGVQTQNGRLCRL</sequence>
<keyword evidence="3" id="KW-0732">Signal</keyword>
<keyword evidence="6" id="KW-1185">Reference proteome</keyword>
<evidence type="ECO:0000313" key="6">
    <source>
        <dbReference type="Proteomes" id="UP000829685"/>
    </source>
</evidence>
<dbReference type="PANTHER" id="PTHR13878:SF91">
    <property type="entry name" value="FAD BINDING DOMAIN PROTEIN (AFU_ORTHOLOGUE AFUA_6G12070)-RELATED"/>
    <property type="match status" value="1"/>
</dbReference>
<dbReference type="InterPro" id="IPR036318">
    <property type="entry name" value="FAD-bd_PCMH-like_sf"/>
</dbReference>
<dbReference type="GO" id="GO:0016491">
    <property type="term" value="F:oxidoreductase activity"/>
    <property type="evidence" value="ECO:0007669"/>
    <property type="project" value="UniProtKB-KW"/>
</dbReference>
<evidence type="ECO:0000256" key="2">
    <source>
        <dbReference type="ARBA" id="ARBA00023002"/>
    </source>
</evidence>
<dbReference type="EMBL" id="JAFIMR010000004">
    <property type="protein sequence ID" value="KAI1879294.1"/>
    <property type="molecule type" value="Genomic_DNA"/>
</dbReference>
<dbReference type="InterPro" id="IPR016169">
    <property type="entry name" value="FAD-bd_PCMH_sub2"/>
</dbReference>
<dbReference type="PROSITE" id="PS51387">
    <property type="entry name" value="FAD_PCMH"/>
    <property type="match status" value="1"/>
</dbReference>